<name>A0ABQ4P4E7_9GAMM</name>
<reference evidence="1" key="1">
    <citation type="submission" date="2021-05" db="EMBL/GenBank/DDBJ databases">
        <title>Molecular characterization for Shewanella algae harboring chromosomal blaOXA-55-like strains isolated from clinical and environment sample.</title>
        <authorList>
            <person name="Ohama Y."/>
            <person name="Aoki K."/>
            <person name="Harada S."/>
            <person name="Moriya K."/>
            <person name="Ishii Y."/>
            <person name="Tateda K."/>
        </authorList>
    </citation>
    <scope>NUCLEOTIDE SEQUENCE</scope>
    <source>
        <strain evidence="1">JCM 11563</strain>
    </source>
</reference>
<organism evidence="1 2">
    <name type="scientific">Shewanella sairae</name>
    <dbReference type="NCBI Taxonomy" id="190310"/>
    <lineage>
        <taxon>Bacteria</taxon>
        <taxon>Pseudomonadati</taxon>
        <taxon>Pseudomonadota</taxon>
        <taxon>Gammaproteobacteria</taxon>
        <taxon>Alteromonadales</taxon>
        <taxon>Shewanellaceae</taxon>
        <taxon>Shewanella</taxon>
    </lineage>
</organism>
<evidence type="ECO:0000313" key="2">
    <source>
        <dbReference type="Proteomes" id="UP000887104"/>
    </source>
</evidence>
<gene>
    <name evidence="1" type="ORF">TUM4438_08770</name>
</gene>
<protein>
    <submittedName>
        <fullName evidence="1">Uncharacterized protein</fullName>
    </submittedName>
</protein>
<evidence type="ECO:0000313" key="1">
    <source>
        <dbReference type="EMBL" id="GIU42363.1"/>
    </source>
</evidence>
<comment type="caution">
    <text evidence="1">The sequence shown here is derived from an EMBL/GenBank/DDBJ whole genome shotgun (WGS) entry which is preliminary data.</text>
</comment>
<accession>A0ABQ4P4E7</accession>
<dbReference type="Proteomes" id="UP000887104">
    <property type="component" value="Unassembled WGS sequence"/>
</dbReference>
<keyword evidence="2" id="KW-1185">Reference proteome</keyword>
<sequence>MVNLSVDKLDWSTCPGVTNCPLVCVSICRYVVIGFLLGDIGLEFRFANS</sequence>
<proteinExistence type="predicted"/>
<dbReference type="EMBL" id="BPEY01000010">
    <property type="protein sequence ID" value="GIU42363.1"/>
    <property type="molecule type" value="Genomic_DNA"/>
</dbReference>